<organism evidence="4 5">
    <name type="scientific">Fusarium longipes</name>
    <dbReference type="NCBI Taxonomy" id="694270"/>
    <lineage>
        <taxon>Eukaryota</taxon>
        <taxon>Fungi</taxon>
        <taxon>Dikarya</taxon>
        <taxon>Ascomycota</taxon>
        <taxon>Pezizomycotina</taxon>
        <taxon>Sordariomycetes</taxon>
        <taxon>Hypocreomycetidae</taxon>
        <taxon>Hypocreales</taxon>
        <taxon>Nectriaceae</taxon>
        <taxon>Fusarium</taxon>
    </lineage>
</organism>
<dbReference type="GO" id="GO:0016746">
    <property type="term" value="F:acyltransferase activity"/>
    <property type="evidence" value="ECO:0007669"/>
    <property type="project" value="UniProtKB-KW"/>
</dbReference>
<dbReference type="Pfam" id="PF12352">
    <property type="entry name" value="V-SNARE_C"/>
    <property type="match status" value="1"/>
</dbReference>
<keyword evidence="2" id="KW-1133">Transmembrane helix</keyword>
<dbReference type="EMBL" id="PXOG01000074">
    <property type="protein sequence ID" value="RGP78218.1"/>
    <property type="molecule type" value="Genomic_DNA"/>
</dbReference>
<accession>A0A395T0I7</accession>
<dbReference type="PANTHER" id="PTHR34180">
    <property type="entry name" value="PEPTIDASE C45"/>
    <property type="match status" value="1"/>
</dbReference>
<feature type="transmembrane region" description="Helical" evidence="2">
    <location>
        <begin position="569"/>
        <end position="589"/>
    </location>
</feature>
<dbReference type="InterPro" id="IPR005079">
    <property type="entry name" value="Peptidase_C45_hydrolase"/>
</dbReference>
<dbReference type="STRING" id="694270.A0A395T0I7"/>
<dbReference type="OrthoDB" id="189997at2759"/>
<evidence type="ECO:0000256" key="1">
    <source>
        <dbReference type="SAM" id="MobiDB-lite"/>
    </source>
</evidence>
<gene>
    <name evidence="4" type="ORF">FLONG3_3697</name>
</gene>
<dbReference type="CDD" id="cd15863">
    <property type="entry name" value="SNARE_GS27"/>
    <property type="match status" value="1"/>
</dbReference>
<feature type="domain" description="Peptidase C45 hydrolase" evidence="3">
    <location>
        <begin position="116"/>
        <end position="342"/>
    </location>
</feature>
<keyword evidence="4" id="KW-0808">Transferase</keyword>
<name>A0A395T0I7_9HYPO</name>
<keyword evidence="2" id="KW-0812">Transmembrane</keyword>
<feature type="region of interest" description="Disordered" evidence="1">
    <location>
        <begin position="440"/>
        <end position="494"/>
    </location>
</feature>
<feature type="compositionally biased region" description="Polar residues" evidence="1">
    <location>
        <begin position="465"/>
        <end position="492"/>
    </location>
</feature>
<keyword evidence="5" id="KW-1185">Reference proteome</keyword>
<dbReference type="InterPro" id="IPR047801">
    <property type="entry name" value="Peptidase_C45"/>
</dbReference>
<dbReference type="Pfam" id="PF03417">
    <property type="entry name" value="AAT"/>
    <property type="match status" value="1"/>
</dbReference>
<dbReference type="Gene3D" id="1.20.5.110">
    <property type="match status" value="1"/>
</dbReference>
<keyword evidence="2" id="KW-0472">Membrane</keyword>
<proteinExistence type="predicted"/>
<dbReference type="FunFam" id="1.20.5.110:FF:000054">
    <property type="entry name" value="Protein transport protein BOS1"/>
    <property type="match status" value="1"/>
</dbReference>
<evidence type="ECO:0000259" key="3">
    <source>
        <dbReference type="Pfam" id="PF03417"/>
    </source>
</evidence>
<evidence type="ECO:0000256" key="2">
    <source>
        <dbReference type="SAM" id="Phobius"/>
    </source>
</evidence>
<keyword evidence="4" id="KW-0012">Acyltransferase</keyword>
<dbReference type="SUPFAM" id="SSF58038">
    <property type="entry name" value="SNARE fusion complex"/>
    <property type="match status" value="1"/>
</dbReference>
<comment type="caution">
    <text evidence="4">The sequence shown here is derived from an EMBL/GenBank/DDBJ whole genome shotgun (WGS) entry which is preliminary data.</text>
</comment>
<evidence type="ECO:0000313" key="4">
    <source>
        <dbReference type="EMBL" id="RGP78218.1"/>
    </source>
</evidence>
<dbReference type="Proteomes" id="UP000266234">
    <property type="component" value="Unassembled WGS sequence"/>
</dbReference>
<dbReference type="NCBIfam" id="NF040521">
    <property type="entry name" value="C45_proenzyme"/>
    <property type="match status" value="1"/>
</dbReference>
<evidence type="ECO:0000313" key="5">
    <source>
        <dbReference type="Proteomes" id="UP000266234"/>
    </source>
</evidence>
<dbReference type="Gene3D" id="3.60.60.10">
    <property type="entry name" value="Penicillin V Acylase, Chain A"/>
    <property type="match status" value="1"/>
</dbReference>
<dbReference type="Gene3D" id="1.10.10.2120">
    <property type="match status" value="1"/>
</dbReference>
<dbReference type="PANTHER" id="PTHR34180:SF1">
    <property type="entry name" value="BETA-ALANYL-DOPAMINE_CARCININE HYDROLASE"/>
    <property type="match status" value="1"/>
</dbReference>
<protein>
    <submittedName>
        <fullName evidence="4">Isopenicillin-n n-acyltransferase</fullName>
    </submittedName>
</protein>
<reference evidence="4 5" key="1">
    <citation type="journal article" date="2018" name="PLoS Pathog.">
        <title>Evolution of structural diversity of trichothecenes, a family of toxins produced by plant pathogenic and entomopathogenic fungi.</title>
        <authorList>
            <person name="Proctor R.H."/>
            <person name="McCormick S.P."/>
            <person name="Kim H.S."/>
            <person name="Cardoza R.E."/>
            <person name="Stanley A.M."/>
            <person name="Lindo L."/>
            <person name="Kelly A."/>
            <person name="Brown D.W."/>
            <person name="Lee T."/>
            <person name="Vaughan M.M."/>
            <person name="Alexander N.J."/>
            <person name="Busman M."/>
            <person name="Gutierrez S."/>
        </authorList>
    </citation>
    <scope>NUCLEOTIDE SEQUENCE [LARGE SCALE GENOMIC DNA]</scope>
    <source>
        <strain evidence="4 5">NRRL 20695</strain>
    </source>
</reference>
<dbReference type="AlphaFoldDB" id="A0A395T0I7"/>
<dbReference type="InterPro" id="IPR047794">
    <property type="entry name" value="C45_proenzyme-like"/>
</dbReference>
<sequence length="590" mass="65516">MLEVHCSGTPYEIGHQHGAIAKDKVKGSLTFYEDLFKETCSMNWGEVRQEAKKYIEPLQNLSPRHVEEMQGLADGSGVDLLDIIALNVRTEITFSLYTNVPTTPIQTDGCTSAAYRQPNGEVLLAQNWDWQPKQASSLFICHISQPGTDIPKISMVTEGGVIGKIGINSAGVGTLLNAIRARGVDNSRLPIHLALRTALESKSAREAANKLYKMGAAGSGHILVSDSHEAIGLECTSIGIKEINFDRNGTLVHTNHLLLEHPGVDEPGWLPDSKARLSRISQLLEENTASTHIDHDSFFELFKDEQGYPASINRDVTAHRDGTTTLFNINMDLARRKAILTTAKSGIMNIAYNSALRQSKSLAAELQNLNSKPQASPSEIGNVSASIASFTKTLDEYQSLARQEIVPKKQEEAFARVKRFRENLSDYRGQLDSLKKAREDAQHQANRTELLGRRPYNATPENPYANATTTNTHSTFQPRHPTQSNGPLTTGSPDEMREAHAFREQNFFSNTNQALDDYIARGQAVLGDLGQQREMLKSTQKRLYNVANTLGVSGDTIRMVERRAKEDKWIFAAGVVIFFLFCWLVLHFLR</sequence>